<keyword evidence="3 10" id="KW-0812">Transmembrane</keyword>
<dbReference type="GO" id="GO:0034220">
    <property type="term" value="P:monoatomic ion transmembrane transport"/>
    <property type="evidence" value="ECO:0007669"/>
    <property type="project" value="UniProtKB-KW"/>
</dbReference>
<evidence type="ECO:0000313" key="11">
    <source>
        <dbReference type="EMBL" id="SIS57319.1"/>
    </source>
</evidence>
<evidence type="ECO:0000256" key="5">
    <source>
        <dbReference type="ARBA" id="ARBA00023136"/>
    </source>
</evidence>
<keyword evidence="4 10" id="KW-1133">Transmembrane helix</keyword>
<evidence type="ECO:0000313" key="12">
    <source>
        <dbReference type="Proteomes" id="UP000186292"/>
    </source>
</evidence>
<keyword evidence="6" id="KW-0407">Ion channel</keyword>
<evidence type="ECO:0000256" key="8">
    <source>
        <dbReference type="ARBA" id="ARBA00035585"/>
    </source>
</evidence>
<keyword evidence="5 10" id="KW-0472">Membrane</keyword>
<keyword evidence="6" id="KW-0813">Transport</keyword>
<evidence type="ECO:0000256" key="4">
    <source>
        <dbReference type="ARBA" id="ARBA00022989"/>
    </source>
</evidence>
<protein>
    <recommendedName>
        <fullName evidence="10">Fluoride-specific ion channel</fullName>
    </recommendedName>
</protein>
<dbReference type="GO" id="GO:0005886">
    <property type="term" value="C:plasma membrane"/>
    <property type="evidence" value="ECO:0007669"/>
    <property type="project" value="UniProtKB-SubCell"/>
</dbReference>
<dbReference type="Proteomes" id="UP000186292">
    <property type="component" value="Unassembled WGS sequence"/>
</dbReference>
<comment type="catalytic activity">
    <reaction evidence="8">
        <text>fluoride(in) = fluoride(out)</text>
        <dbReference type="Rhea" id="RHEA:76159"/>
        <dbReference type="ChEBI" id="CHEBI:17051"/>
    </reaction>
    <physiologicalReaction direction="left-to-right" evidence="8">
        <dbReference type="Rhea" id="RHEA:76160"/>
    </physiologicalReaction>
</comment>
<dbReference type="EMBL" id="FTOF01000015">
    <property type="protein sequence ID" value="SIS57319.1"/>
    <property type="molecule type" value="Genomic_DNA"/>
</dbReference>
<sequence length="160" mass="17213">MLVGRLPSSLGFRAPATDKACPRPQRPLSARPTALGYRESVVNTAFKEALAVGFGASFGALARFAFTPLIAPEPPSEIVIIFIINAIGCFLMGRFDPGPFWGRGMIGGFTTFSAVSFLAMQSSAFIALIYMAGTMIVALAAWELGDALRRRRDRPQEVTP</sequence>
<name>A0A1N7K6W7_9CORY</name>
<evidence type="ECO:0000256" key="7">
    <source>
        <dbReference type="ARBA" id="ARBA00035120"/>
    </source>
</evidence>
<proteinExistence type="inferred from homology"/>
<dbReference type="InterPro" id="IPR003691">
    <property type="entry name" value="FluC"/>
</dbReference>
<keyword evidence="12" id="KW-1185">Reference proteome</keyword>
<keyword evidence="6" id="KW-0406">Ion transport</keyword>
<feature type="transmembrane region" description="Helical" evidence="10">
    <location>
        <begin position="78"/>
        <end position="95"/>
    </location>
</feature>
<organism evidence="11 12">
    <name type="scientific">Corynebacterium appendicis CIP 107643</name>
    <dbReference type="NCBI Taxonomy" id="1161099"/>
    <lineage>
        <taxon>Bacteria</taxon>
        <taxon>Bacillati</taxon>
        <taxon>Actinomycetota</taxon>
        <taxon>Actinomycetes</taxon>
        <taxon>Mycobacteriales</taxon>
        <taxon>Corynebacteriaceae</taxon>
        <taxon>Corynebacterium</taxon>
    </lineage>
</organism>
<dbReference type="Pfam" id="PF02537">
    <property type="entry name" value="CRCB"/>
    <property type="match status" value="1"/>
</dbReference>
<feature type="transmembrane region" description="Helical" evidence="10">
    <location>
        <begin position="115"/>
        <end position="142"/>
    </location>
</feature>
<evidence type="ECO:0000256" key="2">
    <source>
        <dbReference type="ARBA" id="ARBA00022475"/>
    </source>
</evidence>
<feature type="transmembrane region" description="Helical" evidence="10">
    <location>
        <begin position="49"/>
        <end position="66"/>
    </location>
</feature>
<comment type="function">
    <text evidence="9">Fluoride-specific ion channel. Important for reducing fluoride concentration in the cell, thus reducing its toxicity.</text>
</comment>
<accession>A0A1N7K6W7</accession>
<gene>
    <name evidence="11" type="ORF">SAMN05444817_1155</name>
</gene>
<reference evidence="12" key="1">
    <citation type="submission" date="2017-01" db="EMBL/GenBank/DDBJ databases">
        <authorList>
            <person name="Varghese N."/>
            <person name="Submissions S."/>
        </authorList>
    </citation>
    <scope>NUCLEOTIDE SEQUENCE [LARGE SCALE GENOMIC DNA]</scope>
    <source>
        <strain evidence="12">DSM 44531</strain>
    </source>
</reference>
<evidence type="ECO:0000256" key="1">
    <source>
        <dbReference type="ARBA" id="ARBA00004651"/>
    </source>
</evidence>
<evidence type="ECO:0000256" key="10">
    <source>
        <dbReference type="RuleBase" id="RU004340"/>
    </source>
</evidence>
<keyword evidence="2 10" id="KW-1003">Cell membrane</keyword>
<evidence type="ECO:0000256" key="6">
    <source>
        <dbReference type="ARBA" id="ARBA00023303"/>
    </source>
</evidence>
<evidence type="ECO:0000256" key="3">
    <source>
        <dbReference type="ARBA" id="ARBA00022692"/>
    </source>
</evidence>
<dbReference type="STRING" id="1161099.SAMN05444817_1155"/>
<comment type="similarity">
    <text evidence="7 10">Belongs to the fluoride channel Fluc/FEX (TC 1.A.43) family.</text>
</comment>
<evidence type="ECO:0000256" key="9">
    <source>
        <dbReference type="ARBA" id="ARBA00049940"/>
    </source>
</evidence>
<dbReference type="AlphaFoldDB" id="A0A1N7K6W7"/>
<comment type="subcellular location">
    <subcellularLocation>
        <location evidence="1">Cell membrane</location>
        <topology evidence="1">Multi-pass membrane protein</topology>
    </subcellularLocation>
</comment>